<dbReference type="AlphaFoldDB" id="A0A810Q709"/>
<keyword evidence="1" id="KW-0812">Transmembrane</keyword>
<reference evidence="2" key="1">
    <citation type="submission" date="2020-09" db="EMBL/GenBank/DDBJ databases">
        <title>New species isolated from human feces.</title>
        <authorList>
            <person name="Kitahara M."/>
            <person name="Shigeno Y."/>
            <person name="Shime M."/>
            <person name="Matsumoto Y."/>
            <person name="Nakamura S."/>
            <person name="Motooka D."/>
            <person name="Fukuoka S."/>
            <person name="Nishikawa H."/>
            <person name="Benno Y."/>
        </authorList>
    </citation>
    <scope>NUCLEOTIDE SEQUENCE</scope>
    <source>
        <strain evidence="2">MM50</strain>
    </source>
</reference>
<keyword evidence="1" id="KW-0472">Membrane</keyword>
<evidence type="ECO:0000256" key="1">
    <source>
        <dbReference type="SAM" id="Phobius"/>
    </source>
</evidence>
<protein>
    <submittedName>
        <fullName evidence="2">Uncharacterized protein</fullName>
    </submittedName>
</protein>
<dbReference type="KEGG" id="vcop:MM50RIKEN_10140"/>
<feature type="transmembrane region" description="Helical" evidence="1">
    <location>
        <begin position="7"/>
        <end position="26"/>
    </location>
</feature>
<accession>A0A810Q709</accession>
<evidence type="ECO:0000313" key="2">
    <source>
        <dbReference type="EMBL" id="BCK81251.1"/>
    </source>
</evidence>
<dbReference type="EMBL" id="AP023418">
    <property type="protein sequence ID" value="BCK81251.1"/>
    <property type="molecule type" value="Genomic_DNA"/>
</dbReference>
<proteinExistence type="predicted"/>
<keyword evidence="3" id="KW-1185">Reference proteome</keyword>
<organism evidence="2 3">
    <name type="scientific">Vescimonas coprocola</name>
    <dbReference type="NCBI Taxonomy" id="2714355"/>
    <lineage>
        <taxon>Bacteria</taxon>
        <taxon>Bacillati</taxon>
        <taxon>Bacillota</taxon>
        <taxon>Clostridia</taxon>
        <taxon>Eubacteriales</taxon>
        <taxon>Oscillospiraceae</taxon>
        <taxon>Vescimonas</taxon>
    </lineage>
</organism>
<name>A0A810Q709_9FIRM</name>
<dbReference type="RefSeq" id="WP_021858923.1">
    <property type="nucleotide sequence ID" value="NZ_AP023418.1"/>
</dbReference>
<gene>
    <name evidence="2" type="ORF">MM50RIKEN_10140</name>
</gene>
<evidence type="ECO:0000313" key="3">
    <source>
        <dbReference type="Proteomes" id="UP000681035"/>
    </source>
</evidence>
<keyword evidence="1" id="KW-1133">Transmembrane helix</keyword>
<sequence>MRHGDGCGRFLGICALGLGLGILIAAIFPVGVLMFLVSFLLIACGIVCLKDRR</sequence>
<dbReference type="Proteomes" id="UP000681035">
    <property type="component" value="Chromosome"/>
</dbReference>
<feature type="transmembrane region" description="Helical" evidence="1">
    <location>
        <begin position="32"/>
        <end position="49"/>
    </location>
</feature>